<dbReference type="InterPro" id="IPR046796">
    <property type="entry name" value="Transposase_32_dom"/>
</dbReference>
<reference evidence="2" key="1">
    <citation type="journal article" date="2020" name="Nat. Genet.">
        <title>Genomic diversifications of five Gossypium allopolyploid species and their impact on cotton improvement.</title>
        <authorList>
            <person name="Chen Z.J."/>
            <person name="Sreedasyam A."/>
            <person name="Ando A."/>
            <person name="Song Q."/>
            <person name="De Santiago L.M."/>
            <person name="Hulse-Kemp A.M."/>
            <person name="Ding M."/>
            <person name="Ye W."/>
            <person name="Kirkbride R.C."/>
            <person name="Jenkins J."/>
            <person name="Plott C."/>
            <person name="Lovell J."/>
            <person name="Lin Y.M."/>
            <person name="Vaughn R."/>
            <person name="Liu B."/>
            <person name="Simpson S."/>
            <person name="Scheffler B.E."/>
            <person name="Wen L."/>
            <person name="Saski C.A."/>
            <person name="Grover C.E."/>
            <person name="Hu G."/>
            <person name="Conover J.L."/>
            <person name="Carlson J.W."/>
            <person name="Shu S."/>
            <person name="Boston L.B."/>
            <person name="Williams M."/>
            <person name="Peterson D.G."/>
            <person name="McGee K."/>
            <person name="Jones D.C."/>
            <person name="Wendel J.F."/>
            <person name="Stelly D.M."/>
            <person name="Grimwood J."/>
            <person name="Schmutz J."/>
        </authorList>
    </citation>
    <scope>NUCLEOTIDE SEQUENCE [LARGE SCALE GENOMIC DNA]</scope>
    <source>
        <strain evidence="2">cv. TM-1</strain>
    </source>
</reference>
<evidence type="ECO:0000313" key="3">
    <source>
        <dbReference type="RefSeq" id="XP_040947306.1"/>
    </source>
</evidence>
<keyword evidence="2" id="KW-1185">Reference proteome</keyword>
<evidence type="ECO:0000313" key="2">
    <source>
        <dbReference type="Proteomes" id="UP000818029"/>
    </source>
</evidence>
<dbReference type="GeneID" id="107937407"/>
<gene>
    <name evidence="3" type="primary">LOC107937407</name>
</gene>
<sequence length="210" mass="24587">MDENVIKNQRYLEHDLDTLLNSNSLTSFVSFVKLYIRKVVLEFYANLLRSVTDDQSEFYKKVFVRGRWYNFNPTLIRKVLNCYCQNMVELEESLDIIASIITNNVHLTWLDKIRASSLTTVYAALFVITTRNWLPNSQRDAVSKKVAVLIRKVVKMVEFDLSQLVFDEVVRHAKKVHASGLRENTSQLIQQTSMMRYLKWQLKCLLSQAL</sequence>
<dbReference type="RefSeq" id="XP_040947306.1">
    <property type="nucleotide sequence ID" value="XM_041091372.1"/>
</dbReference>
<accession>A0ABM2ZXG4</accession>
<name>A0ABM2ZXG4_GOSHI</name>
<reference evidence="3" key="2">
    <citation type="submission" date="2025-08" db="UniProtKB">
        <authorList>
            <consortium name="RefSeq"/>
        </authorList>
    </citation>
    <scope>IDENTIFICATION</scope>
</reference>
<organism evidence="2 3">
    <name type="scientific">Gossypium hirsutum</name>
    <name type="common">Upland cotton</name>
    <name type="synonym">Gossypium mexicanum</name>
    <dbReference type="NCBI Taxonomy" id="3635"/>
    <lineage>
        <taxon>Eukaryota</taxon>
        <taxon>Viridiplantae</taxon>
        <taxon>Streptophyta</taxon>
        <taxon>Embryophyta</taxon>
        <taxon>Tracheophyta</taxon>
        <taxon>Spermatophyta</taxon>
        <taxon>Magnoliopsida</taxon>
        <taxon>eudicotyledons</taxon>
        <taxon>Gunneridae</taxon>
        <taxon>Pentapetalae</taxon>
        <taxon>rosids</taxon>
        <taxon>malvids</taxon>
        <taxon>Malvales</taxon>
        <taxon>Malvaceae</taxon>
        <taxon>Malvoideae</taxon>
        <taxon>Gossypium</taxon>
    </lineage>
</organism>
<proteinExistence type="predicted"/>
<feature type="domain" description="Putative plant transposon protein" evidence="1">
    <location>
        <begin position="25"/>
        <end position="176"/>
    </location>
</feature>
<evidence type="ECO:0000259" key="1">
    <source>
        <dbReference type="Pfam" id="PF20167"/>
    </source>
</evidence>
<dbReference type="Proteomes" id="UP000818029">
    <property type="component" value="Chromosome D04"/>
</dbReference>
<protein>
    <recommendedName>
        <fullName evidence="1">Putative plant transposon protein domain-containing protein</fullName>
    </recommendedName>
</protein>
<dbReference type="Pfam" id="PF20167">
    <property type="entry name" value="Transposase_32"/>
    <property type="match status" value="1"/>
</dbReference>